<dbReference type="InterPro" id="IPR058017">
    <property type="entry name" value="At3g28540-like_C"/>
</dbReference>
<dbReference type="InterPro" id="IPR027417">
    <property type="entry name" value="P-loop_NTPase"/>
</dbReference>
<evidence type="ECO:0000259" key="1">
    <source>
        <dbReference type="Pfam" id="PF25568"/>
    </source>
</evidence>
<dbReference type="InterPro" id="IPR050747">
    <property type="entry name" value="Mitochondrial_chaperone_BCS1"/>
</dbReference>
<keyword evidence="3" id="KW-1185">Reference proteome</keyword>
<comment type="caution">
    <text evidence="2">The sequence shown here is derived from an EMBL/GenBank/DDBJ whole genome shotgun (WGS) entry which is preliminary data.</text>
</comment>
<feature type="domain" description="AAA+ ATPase At3g28540-like C-terminal" evidence="1">
    <location>
        <begin position="47"/>
        <end position="93"/>
    </location>
</feature>
<dbReference type="PANTHER" id="PTHR23070">
    <property type="entry name" value="BCS1 AAA-TYPE ATPASE"/>
    <property type="match status" value="1"/>
</dbReference>
<gene>
    <name evidence="2" type="ORF">KSP40_PGU002388</name>
</gene>
<dbReference type="Gene3D" id="6.10.280.40">
    <property type="match status" value="1"/>
</dbReference>
<protein>
    <recommendedName>
        <fullName evidence="1">AAA+ ATPase At3g28540-like C-terminal domain-containing protein</fullName>
    </recommendedName>
</protein>
<proteinExistence type="predicted"/>
<dbReference type="SUPFAM" id="SSF52540">
    <property type="entry name" value="P-loop containing nucleoside triphosphate hydrolases"/>
    <property type="match status" value="1"/>
</dbReference>
<evidence type="ECO:0000313" key="3">
    <source>
        <dbReference type="Proteomes" id="UP001412067"/>
    </source>
</evidence>
<dbReference type="Gene3D" id="3.40.50.300">
    <property type="entry name" value="P-loop containing nucleotide triphosphate hydrolases"/>
    <property type="match status" value="1"/>
</dbReference>
<dbReference type="Pfam" id="PF25568">
    <property type="entry name" value="AAA_lid_At3g28540"/>
    <property type="match status" value="1"/>
</dbReference>
<evidence type="ECO:0000313" key="2">
    <source>
        <dbReference type="EMBL" id="KAK8962095.1"/>
    </source>
</evidence>
<organism evidence="2 3">
    <name type="scientific">Platanthera guangdongensis</name>
    <dbReference type="NCBI Taxonomy" id="2320717"/>
    <lineage>
        <taxon>Eukaryota</taxon>
        <taxon>Viridiplantae</taxon>
        <taxon>Streptophyta</taxon>
        <taxon>Embryophyta</taxon>
        <taxon>Tracheophyta</taxon>
        <taxon>Spermatophyta</taxon>
        <taxon>Magnoliopsida</taxon>
        <taxon>Liliopsida</taxon>
        <taxon>Asparagales</taxon>
        <taxon>Orchidaceae</taxon>
        <taxon>Orchidoideae</taxon>
        <taxon>Orchideae</taxon>
        <taxon>Orchidinae</taxon>
        <taxon>Platanthera</taxon>
    </lineage>
</organism>
<reference evidence="2 3" key="1">
    <citation type="journal article" date="2022" name="Nat. Plants">
        <title>Genomes of leafy and leafless Platanthera orchids illuminate the evolution of mycoheterotrophy.</title>
        <authorList>
            <person name="Li M.H."/>
            <person name="Liu K.W."/>
            <person name="Li Z."/>
            <person name="Lu H.C."/>
            <person name="Ye Q.L."/>
            <person name="Zhang D."/>
            <person name="Wang J.Y."/>
            <person name="Li Y.F."/>
            <person name="Zhong Z.M."/>
            <person name="Liu X."/>
            <person name="Yu X."/>
            <person name="Liu D.K."/>
            <person name="Tu X.D."/>
            <person name="Liu B."/>
            <person name="Hao Y."/>
            <person name="Liao X.Y."/>
            <person name="Jiang Y.T."/>
            <person name="Sun W.H."/>
            <person name="Chen J."/>
            <person name="Chen Y.Q."/>
            <person name="Ai Y."/>
            <person name="Zhai J.W."/>
            <person name="Wu S.S."/>
            <person name="Zhou Z."/>
            <person name="Hsiao Y.Y."/>
            <person name="Wu W.L."/>
            <person name="Chen Y.Y."/>
            <person name="Lin Y.F."/>
            <person name="Hsu J.L."/>
            <person name="Li C.Y."/>
            <person name="Wang Z.W."/>
            <person name="Zhao X."/>
            <person name="Zhong W.Y."/>
            <person name="Ma X.K."/>
            <person name="Ma L."/>
            <person name="Huang J."/>
            <person name="Chen G.Z."/>
            <person name="Huang M.Z."/>
            <person name="Huang L."/>
            <person name="Peng D.H."/>
            <person name="Luo Y.B."/>
            <person name="Zou S.Q."/>
            <person name="Chen S.P."/>
            <person name="Lan S."/>
            <person name="Tsai W.C."/>
            <person name="Van de Peer Y."/>
            <person name="Liu Z.J."/>
        </authorList>
    </citation>
    <scope>NUCLEOTIDE SEQUENCE [LARGE SCALE GENOMIC DNA]</scope>
    <source>
        <strain evidence="2">Lor288</strain>
    </source>
</reference>
<dbReference type="Proteomes" id="UP001412067">
    <property type="component" value="Unassembled WGS sequence"/>
</dbReference>
<sequence length="102" mass="11763">MLNFMDGIFSCCAEERVMVFTASNKNTLDPTVIRPGRLDVQIHFPLCDFTAFKTLASNYLRLKDHKLYLQVEEGFQARARLSPAEIGEIMIAHRKLYGLIRR</sequence>
<dbReference type="EMBL" id="JBBWWR010000008">
    <property type="protein sequence ID" value="KAK8962095.1"/>
    <property type="molecule type" value="Genomic_DNA"/>
</dbReference>
<name>A0ABR2MD71_9ASPA</name>
<accession>A0ABR2MD71</accession>